<evidence type="ECO:0000256" key="2">
    <source>
        <dbReference type="ARBA" id="ARBA00012485"/>
    </source>
</evidence>
<evidence type="ECO:0000313" key="9">
    <source>
        <dbReference type="Proteomes" id="UP001432322"/>
    </source>
</evidence>
<accession>A0AAV5V829</accession>
<dbReference type="PANTHER" id="PTHR45700:SF2">
    <property type="entry name" value="UBIQUITIN-PROTEIN LIGASE E3C"/>
    <property type="match status" value="1"/>
</dbReference>
<proteinExistence type="predicted"/>
<protein>
    <recommendedName>
        <fullName evidence="2">HECT-type E3 ubiquitin transferase</fullName>
        <ecNumber evidence="2">2.3.2.26</ecNumber>
    </recommendedName>
</protein>
<feature type="region of interest" description="Disordered" evidence="6">
    <location>
        <begin position="516"/>
        <end position="571"/>
    </location>
</feature>
<sequence length="979" mass="110222">MSGFDLFDFNGSVKRNRQQEAMLTTLDSRTAFLERMEAERRARADGGKKMAAAGVIQTMWRGVNERKKARMEQRTIFDESINDTLENQIRRLAYFYENSVDAERLTIVCSSALRLDAKSLSIPLVLRTLLAKRAIFPFLISIDSSMNVTSVLRFLQVTTKESEWVKLAELGFFDALLLVFLTRSSTMEVEREEKVLPPHINSIYQMLLLPLSNPSSRILSIPYLISSLSRPMDTSSLTRLGLLLLPSLSSFLSSDLPSFTSSLSHLNHDPHSLLPFSLLLSILHLSPPSSPSLLPLLQSLPSFSPSPSFYSSFSSPLKSILESSLSSPLFISLYSSLPMQSIVPCLISLSSLSPSHSKSLSLLISHHSFLPSLFSVLCSPPLSLSSLSSGVLSSDGPIRSALIGGLSLFCRLLKSLLLFTDDTKLSRSHWNLCFSFKEIKNVLSMLRDVVLSLISIVNPDERLTGMEERRKTAEECQVLFDEVVSVLQCAHTKDERLEFLPSDFWSDHKKEISLTRKTLSSRTDRRGRRQGGHGGPSLQPFLQHLIDEAQSGSDSDSEEEMERERKVARMSAHEKRSLTIMRVVPFVVPFRHRVNMLKELIMEDKDKHSGKAMIDVSVRRTHLYEDALSDLSQKNASSLRVPLRVSMKNWAGMSEAGIDGGGIFREFLTEVVKEGLDINRGLFTHTNDHLLYPNPLAPLIFPDYRDHYFFLGRLLGKALYESQLLDVRLAPFFLSALFTNDKRDVDIVQMRCVDPIIYNNLLELREMDPAKIESLDLDFSVIVDELGRTMRVDLIPNGSTIRVDGSNRNEYIQKFVNFFLHDRLSPMLECLRNGVSDVVDSRWLAIFSSRELALLVCGEEGDIDVEDLVRHAHVHVPRGMQQDEVDRYMGMFWSILDSFSSSDRRSFVKFVTGCPRPPLGGFALLVPKMGIQVVPKAEDRLPTAATCMNLLKLPLYPDGKILEEKLRYAINAGAGFELS</sequence>
<dbReference type="AlphaFoldDB" id="A0AAV5V829"/>
<dbReference type="Proteomes" id="UP001432322">
    <property type="component" value="Unassembled WGS sequence"/>
</dbReference>
<dbReference type="EMBL" id="BTSY01000002">
    <property type="protein sequence ID" value="GMT14871.1"/>
    <property type="molecule type" value="Genomic_DNA"/>
</dbReference>
<organism evidence="8 9">
    <name type="scientific">Pristionchus fissidentatus</name>
    <dbReference type="NCBI Taxonomy" id="1538716"/>
    <lineage>
        <taxon>Eukaryota</taxon>
        <taxon>Metazoa</taxon>
        <taxon>Ecdysozoa</taxon>
        <taxon>Nematoda</taxon>
        <taxon>Chromadorea</taxon>
        <taxon>Rhabditida</taxon>
        <taxon>Rhabditina</taxon>
        <taxon>Diplogasteromorpha</taxon>
        <taxon>Diplogasteroidea</taxon>
        <taxon>Neodiplogasteridae</taxon>
        <taxon>Pristionchus</taxon>
    </lineage>
</organism>
<evidence type="ECO:0000256" key="6">
    <source>
        <dbReference type="SAM" id="MobiDB-lite"/>
    </source>
</evidence>
<dbReference type="PANTHER" id="PTHR45700">
    <property type="entry name" value="UBIQUITIN-PROTEIN LIGASE E3C"/>
    <property type="match status" value="1"/>
</dbReference>
<dbReference type="Gene3D" id="3.30.2160.10">
    <property type="entry name" value="Hect, E3 ligase catalytic domain"/>
    <property type="match status" value="1"/>
</dbReference>
<gene>
    <name evidence="8" type="ORF">PFISCL1PPCAC_6168</name>
</gene>
<dbReference type="PROSITE" id="PS50237">
    <property type="entry name" value="HECT"/>
    <property type="match status" value="1"/>
</dbReference>
<evidence type="ECO:0000256" key="3">
    <source>
        <dbReference type="ARBA" id="ARBA00022679"/>
    </source>
</evidence>
<evidence type="ECO:0000259" key="7">
    <source>
        <dbReference type="PROSITE" id="PS50237"/>
    </source>
</evidence>
<dbReference type="Pfam" id="PF00632">
    <property type="entry name" value="HECT"/>
    <property type="match status" value="1"/>
</dbReference>
<evidence type="ECO:0000256" key="4">
    <source>
        <dbReference type="ARBA" id="ARBA00022786"/>
    </source>
</evidence>
<feature type="compositionally biased region" description="Basic and acidic residues" evidence="6">
    <location>
        <begin position="562"/>
        <end position="571"/>
    </location>
</feature>
<evidence type="ECO:0000256" key="1">
    <source>
        <dbReference type="ARBA" id="ARBA00000885"/>
    </source>
</evidence>
<keyword evidence="4 5" id="KW-0833">Ubl conjugation pathway</keyword>
<reference evidence="8" key="1">
    <citation type="submission" date="2023-10" db="EMBL/GenBank/DDBJ databases">
        <title>Genome assembly of Pristionchus species.</title>
        <authorList>
            <person name="Yoshida K."/>
            <person name="Sommer R.J."/>
        </authorList>
    </citation>
    <scope>NUCLEOTIDE SEQUENCE</scope>
    <source>
        <strain evidence="8">RS5133</strain>
    </source>
</reference>
<dbReference type="CDD" id="cd00078">
    <property type="entry name" value="HECTc"/>
    <property type="match status" value="1"/>
</dbReference>
<feature type="active site" description="Glycyl thioester intermediate" evidence="5">
    <location>
        <position position="947"/>
    </location>
</feature>
<dbReference type="InterPro" id="IPR044611">
    <property type="entry name" value="E3A/B/C-like"/>
</dbReference>
<name>A0AAV5V829_9BILA</name>
<dbReference type="GO" id="GO:0000209">
    <property type="term" value="P:protein polyubiquitination"/>
    <property type="evidence" value="ECO:0007669"/>
    <property type="project" value="InterPro"/>
</dbReference>
<comment type="catalytic activity">
    <reaction evidence="1">
        <text>S-ubiquitinyl-[E2 ubiquitin-conjugating enzyme]-L-cysteine + [acceptor protein]-L-lysine = [E2 ubiquitin-conjugating enzyme]-L-cysteine + N(6)-ubiquitinyl-[acceptor protein]-L-lysine.</text>
        <dbReference type="EC" id="2.3.2.26"/>
    </reaction>
</comment>
<feature type="domain" description="HECT" evidence="7">
    <location>
        <begin position="635"/>
        <end position="979"/>
    </location>
</feature>
<dbReference type="InterPro" id="IPR000569">
    <property type="entry name" value="HECT_dom"/>
</dbReference>
<dbReference type="PROSITE" id="PS50096">
    <property type="entry name" value="IQ"/>
    <property type="match status" value="1"/>
</dbReference>
<dbReference type="GO" id="GO:0061630">
    <property type="term" value="F:ubiquitin protein ligase activity"/>
    <property type="evidence" value="ECO:0007669"/>
    <property type="project" value="UniProtKB-EC"/>
</dbReference>
<dbReference type="InterPro" id="IPR035983">
    <property type="entry name" value="Hect_E3_ubiquitin_ligase"/>
</dbReference>
<evidence type="ECO:0000313" key="8">
    <source>
        <dbReference type="EMBL" id="GMT14871.1"/>
    </source>
</evidence>
<keyword evidence="9" id="KW-1185">Reference proteome</keyword>
<dbReference type="Gene3D" id="3.30.2410.10">
    <property type="entry name" value="Hect, E3 ligase catalytic domain"/>
    <property type="match status" value="1"/>
</dbReference>
<dbReference type="EC" id="2.3.2.26" evidence="2"/>
<dbReference type="Gene3D" id="3.90.1750.10">
    <property type="entry name" value="Hect, E3 ligase catalytic domains"/>
    <property type="match status" value="1"/>
</dbReference>
<dbReference type="GO" id="GO:0006511">
    <property type="term" value="P:ubiquitin-dependent protein catabolic process"/>
    <property type="evidence" value="ECO:0007669"/>
    <property type="project" value="TreeGrafter"/>
</dbReference>
<keyword evidence="3" id="KW-0808">Transferase</keyword>
<comment type="caution">
    <text evidence="8">The sequence shown here is derived from an EMBL/GenBank/DDBJ whole genome shotgun (WGS) entry which is preliminary data.</text>
</comment>
<evidence type="ECO:0000256" key="5">
    <source>
        <dbReference type="PROSITE-ProRule" id="PRU00104"/>
    </source>
</evidence>
<dbReference type="SUPFAM" id="SSF56204">
    <property type="entry name" value="Hect, E3 ligase catalytic domain"/>
    <property type="match status" value="1"/>
</dbReference>
<dbReference type="SMART" id="SM00119">
    <property type="entry name" value="HECTc"/>
    <property type="match status" value="1"/>
</dbReference>